<organism evidence="2 3">
    <name type="scientific">Quercus suber</name>
    <name type="common">Cork oak</name>
    <dbReference type="NCBI Taxonomy" id="58331"/>
    <lineage>
        <taxon>Eukaryota</taxon>
        <taxon>Viridiplantae</taxon>
        <taxon>Streptophyta</taxon>
        <taxon>Embryophyta</taxon>
        <taxon>Tracheophyta</taxon>
        <taxon>Spermatophyta</taxon>
        <taxon>Magnoliopsida</taxon>
        <taxon>eudicotyledons</taxon>
        <taxon>Gunneridae</taxon>
        <taxon>Pentapetalae</taxon>
        <taxon>rosids</taxon>
        <taxon>fabids</taxon>
        <taxon>Fagales</taxon>
        <taxon>Fagaceae</taxon>
        <taxon>Quercus</taxon>
    </lineage>
</organism>
<comment type="caution">
    <text evidence="2">The sequence shown here is derived from an EMBL/GenBank/DDBJ whole genome shotgun (WGS) entry which is preliminary data.</text>
</comment>
<name>A0AAW0LYZ5_QUESU</name>
<dbReference type="EMBL" id="PKMF04000038">
    <property type="protein sequence ID" value="KAK7856238.1"/>
    <property type="molecule type" value="Genomic_DNA"/>
</dbReference>
<dbReference type="AlphaFoldDB" id="A0AAW0LYZ5"/>
<dbReference type="PROSITE" id="PS50088">
    <property type="entry name" value="ANK_REPEAT"/>
    <property type="match status" value="1"/>
</dbReference>
<dbReference type="InterPro" id="IPR036770">
    <property type="entry name" value="Ankyrin_rpt-contain_sf"/>
</dbReference>
<gene>
    <name evidence="2" type="ORF">CFP56_024538</name>
</gene>
<sequence length="100" mass="11471">MREAVQFFVERPELKGLINEQDEEGNTPMHLAAVEGYYKVLLKMAGCRDVDTNATNNESLTAMDQNWLGVELRINLKTTEITKSLTLNKCKIEIIGYFRF</sequence>
<keyword evidence="3" id="KW-1185">Reference proteome</keyword>
<evidence type="ECO:0008006" key="4">
    <source>
        <dbReference type="Google" id="ProtNLM"/>
    </source>
</evidence>
<evidence type="ECO:0000313" key="2">
    <source>
        <dbReference type="EMBL" id="KAK7856238.1"/>
    </source>
</evidence>
<protein>
    <recommendedName>
        <fullName evidence="4">Ankyrin repeat protein</fullName>
    </recommendedName>
</protein>
<keyword evidence="1" id="KW-0040">ANK repeat</keyword>
<reference evidence="2 3" key="1">
    <citation type="journal article" date="2018" name="Sci. Data">
        <title>The draft genome sequence of cork oak.</title>
        <authorList>
            <person name="Ramos A.M."/>
            <person name="Usie A."/>
            <person name="Barbosa P."/>
            <person name="Barros P.M."/>
            <person name="Capote T."/>
            <person name="Chaves I."/>
            <person name="Simoes F."/>
            <person name="Abreu I."/>
            <person name="Carrasquinho I."/>
            <person name="Faro C."/>
            <person name="Guimaraes J.B."/>
            <person name="Mendonca D."/>
            <person name="Nobrega F."/>
            <person name="Rodrigues L."/>
            <person name="Saibo N.J.M."/>
            <person name="Varela M.C."/>
            <person name="Egas C."/>
            <person name="Matos J."/>
            <person name="Miguel C.M."/>
            <person name="Oliveira M.M."/>
            <person name="Ricardo C.P."/>
            <person name="Goncalves S."/>
        </authorList>
    </citation>
    <scope>NUCLEOTIDE SEQUENCE [LARGE SCALE GENOMIC DNA]</scope>
    <source>
        <strain evidence="3">cv. HL8</strain>
    </source>
</reference>
<feature type="repeat" description="ANK" evidence="1">
    <location>
        <begin position="24"/>
        <end position="57"/>
    </location>
</feature>
<accession>A0AAW0LYZ5</accession>
<dbReference type="InterPro" id="IPR002110">
    <property type="entry name" value="Ankyrin_rpt"/>
</dbReference>
<dbReference type="SUPFAM" id="SSF48403">
    <property type="entry name" value="Ankyrin repeat"/>
    <property type="match status" value="1"/>
</dbReference>
<evidence type="ECO:0000256" key="1">
    <source>
        <dbReference type="PROSITE-ProRule" id="PRU00023"/>
    </source>
</evidence>
<dbReference type="Proteomes" id="UP000237347">
    <property type="component" value="Unassembled WGS sequence"/>
</dbReference>
<evidence type="ECO:0000313" key="3">
    <source>
        <dbReference type="Proteomes" id="UP000237347"/>
    </source>
</evidence>
<proteinExistence type="predicted"/>
<dbReference type="Gene3D" id="1.25.40.20">
    <property type="entry name" value="Ankyrin repeat-containing domain"/>
    <property type="match status" value="1"/>
</dbReference>